<dbReference type="Gene3D" id="3.90.550.10">
    <property type="entry name" value="Spore Coat Polysaccharide Biosynthesis Protein SpsA, Chain A"/>
    <property type="match status" value="1"/>
</dbReference>
<name>A0ABR4UA04_9GAMM</name>
<evidence type="ECO:0000259" key="1">
    <source>
        <dbReference type="Pfam" id="PF00535"/>
    </source>
</evidence>
<proteinExistence type="predicted"/>
<dbReference type="InterPro" id="IPR029044">
    <property type="entry name" value="Nucleotide-diphossugar_trans"/>
</dbReference>
<dbReference type="EMBL" id="JGVP01000011">
    <property type="protein sequence ID" value="KFB88695.1"/>
    <property type="molecule type" value="Genomic_DNA"/>
</dbReference>
<dbReference type="GO" id="GO:0016740">
    <property type="term" value="F:transferase activity"/>
    <property type="evidence" value="ECO:0007669"/>
    <property type="project" value="UniProtKB-KW"/>
</dbReference>
<dbReference type="PANTHER" id="PTHR43179:SF10">
    <property type="entry name" value="GLYCOSYL TRANSFERASE"/>
    <property type="match status" value="1"/>
</dbReference>
<dbReference type="Pfam" id="PF00535">
    <property type="entry name" value="Glycos_transf_2"/>
    <property type="match status" value="1"/>
</dbReference>
<sequence>MAVEQERFQIVASIVLFNHSYEQVEETLTSLLNEQCVGKIVLINNGGADWAASLGNSRITYIQSTTNGGFGHGHNLGMKNYLDRCDYFLICNPDISFEAGALMRLYNFACERKHQFVSPRIRYSDGRFQYSCRLLPTPANLFLRRFFPKWGARIDVSYELQNADYDKVFAVPSVSGCFMLLKSELLNQLDGFDERYFMYLEDIDLCRRALSYTDIIYFSDSTITHVFGKGSYENLVLLGHHVRSAVAYFNKWGWFCDRQRRHYNQRCLKSIPMKENDGSL</sequence>
<keyword evidence="3" id="KW-1185">Reference proteome</keyword>
<dbReference type="SUPFAM" id="SSF53448">
    <property type="entry name" value="Nucleotide-diphospho-sugar transferases"/>
    <property type="match status" value="1"/>
</dbReference>
<gene>
    <name evidence="2" type="ORF">CR62_03375</name>
</gene>
<accession>A0ABR4UA04</accession>
<dbReference type="InterPro" id="IPR001173">
    <property type="entry name" value="Glyco_trans_2-like"/>
</dbReference>
<organism evidence="2 3">
    <name type="scientific">Serratia grimesii</name>
    <dbReference type="NCBI Taxonomy" id="82995"/>
    <lineage>
        <taxon>Bacteria</taxon>
        <taxon>Pseudomonadati</taxon>
        <taxon>Pseudomonadota</taxon>
        <taxon>Gammaproteobacteria</taxon>
        <taxon>Enterobacterales</taxon>
        <taxon>Yersiniaceae</taxon>
        <taxon>Serratia</taxon>
    </lineage>
</organism>
<comment type="caution">
    <text evidence="2">The sequence shown here is derived from an EMBL/GenBank/DDBJ whole genome shotgun (WGS) entry which is preliminary data.</text>
</comment>
<evidence type="ECO:0000313" key="2">
    <source>
        <dbReference type="EMBL" id="KFB88695.1"/>
    </source>
</evidence>
<reference evidence="2 3" key="1">
    <citation type="submission" date="2014-03" db="EMBL/GenBank/DDBJ databases">
        <title>Draft genome sequence of the Serratia grimesii strain a2.</title>
        <authorList>
            <person name="Toymentseva A."/>
            <person name="Kazakov S."/>
            <person name="Giliazeva A."/>
            <person name="Ismagilova R."/>
            <person name="Shah R."/>
            <person name="Sharipova M."/>
            <person name="Khaitlina S."/>
            <person name="Mardanova A."/>
        </authorList>
    </citation>
    <scope>NUCLEOTIDE SEQUENCE [LARGE SCALE GENOMIC DNA]</scope>
    <source>
        <strain evidence="2 3">A2</strain>
    </source>
</reference>
<feature type="domain" description="Glycosyltransferase 2-like" evidence="1">
    <location>
        <begin position="14"/>
        <end position="136"/>
    </location>
</feature>
<dbReference type="Proteomes" id="UP000028721">
    <property type="component" value="Unassembled WGS sequence"/>
</dbReference>
<protein>
    <submittedName>
        <fullName evidence="2">Glycosyl transferase</fullName>
    </submittedName>
</protein>
<keyword evidence="2" id="KW-0808">Transferase</keyword>
<dbReference type="PANTHER" id="PTHR43179">
    <property type="entry name" value="RHAMNOSYLTRANSFERASE WBBL"/>
    <property type="match status" value="1"/>
</dbReference>
<evidence type="ECO:0000313" key="3">
    <source>
        <dbReference type="Proteomes" id="UP000028721"/>
    </source>
</evidence>